<evidence type="ECO:0000256" key="11">
    <source>
        <dbReference type="ARBA" id="ARBA00023136"/>
    </source>
</evidence>
<comment type="subcellular location">
    <subcellularLocation>
        <location evidence="1">Mitochondrion inner membrane</location>
        <topology evidence="1">Multi-pass membrane protein</topology>
    </subcellularLocation>
</comment>
<evidence type="ECO:0000256" key="7">
    <source>
        <dbReference type="ARBA" id="ARBA00022946"/>
    </source>
</evidence>
<keyword evidence="3" id="KW-0813">Transport</keyword>
<organism evidence="20 21">
    <name type="scientific">[Emmonsia] crescens</name>
    <dbReference type="NCBI Taxonomy" id="73230"/>
    <lineage>
        <taxon>Eukaryota</taxon>
        <taxon>Fungi</taxon>
        <taxon>Dikarya</taxon>
        <taxon>Ascomycota</taxon>
        <taxon>Pezizomycotina</taxon>
        <taxon>Eurotiomycetes</taxon>
        <taxon>Eurotiomycetidae</taxon>
        <taxon>Onygenales</taxon>
        <taxon>Ajellomycetaceae</taxon>
        <taxon>Emergomyces</taxon>
    </lineage>
</organism>
<keyword evidence="11 19" id="KW-0472">Membrane</keyword>
<comment type="subunit">
    <text evidence="14">Homopentamer. Forms homooligomers. Interacts with MFM1.</text>
</comment>
<evidence type="ECO:0000256" key="5">
    <source>
        <dbReference type="ARBA" id="ARBA00022792"/>
    </source>
</evidence>
<dbReference type="STRING" id="73230.A0A2B7ZJF7"/>
<keyword evidence="7" id="KW-0809">Transit peptide</keyword>
<evidence type="ECO:0000256" key="8">
    <source>
        <dbReference type="ARBA" id="ARBA00022989"/>
    </source>
</evidence>
<keyword evidence="4 19" id="KW-0812">Transmembrane</keyword>
<comment type="function">
    <text evidence="13">High-conductance magnesium-selective channel that mediates the influx of magnesium into the mitochondrial matrix. Essential for the splicing of mRNA group II introns in mitochondria by affecting mitochondrial magnesium concentrations, which are critical for group II intron splicing. It also suppresses a variety of mitochondrial intron mutations and its absence may disturb the assembly of mitochondrial membrane complexes.</text>
</comment>
<sequence length="661" mass="72604">MVSPSTLKPSAPSANLLRFLRSQSESSAHYHYFSPNTTPLAHSHSHPHPHPPVCPWRFQSQRGDAHVAFPTWSLDEHNIDKHARHHHHHQRCTATLEASLFPFFGARARRGSNNPSSLSSLPSSSSTIPAIAAAAAASPRAALKSLNRGGGYGNLQTFSGTAGRKGRSRSFIRRLFGLRVSEGDDTNKLRPSDLPIGPIMEDGHEGNMFATGRSLAMKATNEPRLRCTELDGNGNVTLVNGEFKKSELIAKYGLLPRDLRKIDSSVLPHILVRHSAILISLLHLRVLIKSDRVLVFDAYGSTDSYTQSVFMYDLEGKLRQKEASGRQSSPGALPYEFRALEAVLVSVTSGLEAEFEGVREPVVRVLRALEEDIDRDKLRHLLIYSKRLGTFEQKARLVRDAIEDLLEADDDLTAMYLSEKANGVHRQEVDHQEIEMLLESYHKVCDEIVQASGNLVTNIRNTEEIVKAILDANRNSLMLLDLKFSIGTLGLAAGTLCSALYGMNLKNFIEESDLGFATVSGVCFVFTAFVCAYGLMKLRKVQRVRMWGEAGLHDRNIGALGLRSGGSTPLPNRANWRADSVDPLWNGLAGETRGERLKRLRQGVAASSALSATPPLVTNAIRSEKQPKQQQQQQQSAGNDTVDISSAESALESVAITSGSR</sequence>
<evidence type="ECO:0000256" key="17">
    <source>
        <dbReference type="ARBA" id="ARBA00078518"/>
    </source>
</evidence>
<accession>A0A2B7ZJF7</accession>
<dbReference type="PANTHER" id="PTHR13890">
    <property type="entry name" value="RNA SPLICING PROTEIN MRS2, MITOCHONDRIAL"/>
    <property type="match status" value="1"/>
</dbReference>
<comment type="similarity">
    <text evidence="2">Belongs to the CorA metal ion transporter (MIT) (TC 1.A.35) family.</text>
</comment>
<dbReference type="Proteomes" id="UP000226031">
    <property type="component" value="Unassembled WGS sequence"/>
</dbReference>
<dbReference type="EMBL" id="PDND01000047">
    <property type="protein sequence ID" value="PGH34106.1"/>
    <property type="molecule type" value="Genomic_DNA"/>
</dbReference>
<evidence type="ECO:0000256" key="10">
    <source>
        <dbReference type="ARBA" id="ARBA00023128"/>
    </source>
</evidence>
<name>A0A2B7ZJF7_9EURO</name>
<evidence type="ECO:0000256" key="3">
    <source>
        <dbReference type="ARBA" id="ARBA00022448"/>
    </source>
</evidence>
<keyword evidence="8 19" id="KW-1133">Transmembrane helix</keyword>
<gene>
    <name evidence="20" type="ORF">GX50_03069</name>
</gene>
<evidence type="ECO:0000256" key="12">
    <source>
        <dbReference type="ARBA" id="ARBA00043036"/>
    </source>
</evidence>
<evidence type="ECO:0000256" key="2">
    <source>
        <dbReference type="ARBA" id="ARBA00009765"/>
    </source>
</evidence>
<dbReference type="Gene3D" id="1.20.58.340">
    <property type="entry name" value="Magnesium transport protein CorA, transmembrane region"/>
    <property type="match status" value="1"/>
</dbReference>
<dbReference type="FunFam" id="1.20.58.340:FF:000005">
    <property type="entry name" value="Inner membrane magnesium transporter MRS2"/>
    <property type="match status" value="1"/>
</dbReference>
<evidence type="ECO:0000256" key="16">
    <source>
        <dbReference type="ARBA" id="ARBA00072872"/>
    </source>
</evidence>
<dbReference type="VEuPathDB" id="FungiDB:EMCG_07284"/>
<keyword evidence="6" id="KW-0460">Magnesium</keyword>
<dbReference type="Gene3D" id="2.40.128.330">
    <property type="match status" value="1"/>
</dbReference>
<proteinExistence type="inferred from homology"/>
<dbReference type="AlphaFoldDB" id="A0A2B7ZJF7"/>
<feature type="transmembrane region" description="Helical" evidence="19">
    <location>
        <begin position="484"/>
        <end position="502"/>
    </location>
</feature>
<evidence type="ECO:0000313" key="20">
    <source>
        <dbReference type="EMBL" id="PGH34106.1"/>
    </source>
</evidence>
<feature type="region of interest" description="Disordered" evidence="18">
    <location>
        <begin position="622"/>
        <end position="661"/>
    </location>
</feature>
<evidence type="ECO:0000256" key="15">
    <source>
        <dbReference type="ARBA" id="ARBA00071347"/>
    </source>
</evidence>
<evidence type="ECO:0000256" key="14">
    <source>
        <dbReference type="ARBA" id="ARBA00046701"/>
    </source>
</evidence>
<feature type="transmembrane region" description="Helical" evidence="19">
    <location>
        <begin position="514"/>
        <end position="536"/>
    </location>
</feature>
<dbReference type="GO" id="GO:0015095">
    <property type="term" value="F:magnesium ion transmembrane transporter activity"/>
    <property type="evidence" value="ECO:0007669"/>
    <property type="project" value="TreeGrafter"/>
</dbReference>
<keyword evidence="5" id="KW-0999">Mitochondrion inner membrane</keyword>
<evidence type="ECO:0000256" key="1">
    <source>
        <dbReference type="ARBA" id="ARBA00004448"/>
    </source>
</evidence>
<dbReference type="PANTHER" id="PTHR13890:SF0">
    <property type="entry name" value="MAGNESIUM TRANSPORTER MRS2 HOMOLOG, MITOCHONDRIAL"/>
    <property type="match status" value="1"/>
</dbReference>
<dbReference type="CDD" id="cd12823">
    <property type="entry name" value="Mrs2_Mfm1p-like"/>
    <property type="match status" value="1"/>
</dbReference>
<evidence type="ECO:0000313" key="21">
    <source>
        <dbReference type="Proteomes" id="UP000226031"/>
    </source>
</evidence>
<keyword evidence="21" id="KW-1185">Reference proteome</keyword>
<dbReference type="FunFam" id="2.40.128.330:FF:000002">
    <property type="entry name" value="Inner membrane magnesium transporter mrs2"/>
    <property type="match status" value="1"/>
</dbReference>
<dbReference type="GO" id="GO:0005743">
    <property type="term" value="C:mitochondrial inner membrane"/>
    <property type="evidence" value="ECO:0007669"/>
    <property type="project" value="UniProtKB-SubCell"/>
</dbReference>
<reference evidence="20 21" key="1">
    <citation type="submission" date="2017-10" db="EMBL/GenBank/DDBJ databases">
        <title>Comparative genomics in systemic dimorphic fungi from Ajellomycetaceae.</title>
        <authorList>
            <person name="Munoz J.F."/>
            <person name="Mcewen J.G."/>
            <person name="Clay O.K."/>
            <person name="Cuomo C.A."/>
        </authorList>
    </citation>
    <scope>NUCLEOTIDE SEQUENCE [LARGE SCALE GENOMIC DNA]</scope>
    <source>
        <strain evidence="20 21">UAMH4076</strain>
    </source>
</reference>
<feature type="compositionally biased region" description="Polar residues" evidence="18">
    <location>
        <begin position="636"/>
        <end position="648"/>
    </location>
</feature>
<dbReference type="Pfam" id="PF22099">
    <property type="entry name" value="MRS2-like"/>
    <property type="match status" value="1"/>
</dbReference>
<evidence type="ECO:0000256" key="18">
    <source>
        <dbReference type="SAM" id="MobiDB-lite"/>
    </source>
</evidence>
<dbReference type="InterPro" id="IPR039204">
    <property type="entry name" value="MRS2-like"/>
</dbReference>
<protein>
    <recommendedName>
        <fullName evidence="15">Mitochondrial inner membrane magnesium transporter MRS2</fullName>
    </recommendedName>
    <alternativeName>
        <fullName evidence="16">Mitochondrial inner membrane magnesium transporter mrs2</fullName>
    </alternativeName>
    <alternativeName>
        <fullName evidence="12 17">RNA-splicing protein MRS2</fullName>
    </alternativeName>
</protein>
<keyword evidence="10" id="KW-0496">Mitochondrion</keyword>
<evidence type="ECO:0000256" key="6">
    <source>
        <dbReference type="ARBA" id="ARBA00022842"/>
    </source>
</evidence>
<dbReference type="GO" id="GO:0045016">
    <property type="term" value="P:mitochondrial magnesium ion transmembrane transport"/>
    <property type="evidence" value="ECO:0007669"/>
    <property type="project" value="UniProtKB-ARBA"/>
</dbReference>
<evidence type="ECO:0000256" key="13">
    <source>
        <dbReference type="ARBA" id="ARBA00046105"/>
    </source>
</evidence>
<comment type="caution">
    <text evidence="20">The sequence shown here is derived from an EMBL/GenBank/DDBJ whole genome shotgun (WGS) entry which is preliminary data.</text>
</comment>
<evidence type="ECO:0000256" key="9">
    <source>
        <dbReference type="ARBA" id="ARBA00023065"/>
    </source>
</evidence>
<evidence type="ECO:0000256" key="4">
    <source>
        <dbReference type="ARBA" id="ARBA00022692"/>
    </source>
</evidence>
<keyword evidence="9" id="KW-0406">Ion transport</keyword>
<evidence type="ECO:0000256" key="19">
    <source>
        <dbReference type="SAM" id="Phobius"/>
    </source>
</evidence>